<evidence type="ECO:0000313" key="1">
    <source>
        <dbReference type="EMBL" id="KAK4832606.1"/>
    </source>
</evidence>
<accession>A0AAN7SJH3</accession>
<name>A0AAN7SJH3_MYCAM</name>
<dbReference type="Proteomes" id="UP001333110">
    <property type="component" value="Unassembled WGS sequence"/>
</dbReference>
<dbReference type="EMBL" id="JAUNZN010000001">
    <property type="protein sequence ID" value="KAK4832606.1"/>
    <property type="molecule type" value="Genomic_DNA"/>
</dbReference>
<protein>
    <submittedName>
        <fullName evidence="1">Uncharacterized protein</fullName>
    </submittedName>
</protein>
<keyword evidence="2" id="KW-1185">Reference proteome</keyword>
<reference evidence="1 2" key="1">
    <citation type="journal article" date="2023" name="J. Hered.">
        <title>Chromosome-level genome of the wood stork (Mycteria americana) provides insight into avian chromosome evolution.</title>
        <authorList>
            <person name="Flamio R. Jr."/>
            <person name="Ramstad K.M."/>
        </authorList>
    </citation>
    <scope>NUCLEOTIDE SEQUENCE [LARGE SCALE GENOMIC DNA]</scope>
    <source>
        <strain evidence="1">JAX WOST 10</strain>
    </source>
</reference>
<dbReference type="AlphaFoldDB" id="A0AAN7SJH3"/>
<proteinExistence type="predicted"/>
<gene>
    <name evidence="1" type="ORF">QYF61_024587</name>
</gene>
<comment type="caution">
    <text evidence="1">The sequence shown here is derived from an EMBL/GenBank/DDBJ whole genome shotgun (WGS) entry which is preliminary data.</text>
</comment>
<organism evidence="1 2">
    <name type="scientific">Mycteria americana</name>
    <name type="common">Wood stork</name>
    <dbReference type="NCBI Taxonomy" id="33587"/>
    <lineage>
        <taxon>Eukaryota</taxon>
        <taxon>Metazoa</taxon>
        <taxon>Chordata</taxon>
        <taxon>Craniata</taxon>
        <taxon>Vertebrata</taxon>
        <taxon>Euteleostomi</taxon>
        <taxon>Archelosauria</taxon>
        <taxon>Archosauria</taxon>
        <taxon>Dinosauria</taxon>
        <taxon>Saurischia</taxon>
        <taxon>Theropoda</taxon>
        <taxon>Coelurosauria</taxon>
        <taxon>Aves</taxon>
        <taxon>Neognathae</taxon>
        <taxon>Neoaves</taxon>
        <taxon>Aequornithes</taxon>
        <taxon>Ciconiiformes</taxon>
        <taxon>Ciconiidae</taxon>
        <taxon>Mycteria</taxon>
    </lineage>
</organism>
<sequence length="63" mass="6884">MVPASCLGAQTKRANHVLGCINHSTAGQPREVIVPLCTASVRPHLEHCVQFGAPQYKKDIKLY</sequence>
<evidence type="ECO:0000313" key="2">
    <source>
        <dbReference type="Proteomes" id="UP001333110"/>
    </source>
</evidence>